<reference evidence="1" key="1">
    <citation type="journal article" date="2015" name="Nature">
        <title>Complex archaea that bridge the gap between prokaryotes and eukaryotes.</title>
        <authorList>
            <person name="Spang A."/>
            <person name="Saw J.H."/>
            <person name="Jorgensen S.L."/>
            <person name="Zaremba-Niedzwiedzka K."/>
            <person name="Martijn J."/>
            <person name="Lind A.E."/>
            <person name="van Eijk R."/>
            <person name="Schleper C."/>
            <person name="Guy L."/>
            <person name="Ettema T.J."/>
        </authorList>
    </citation>
    <scope>NUCLEOTIDE SEQUENCE</scope>
</reference>
<name>A0A0F8WK61_9ZZZZ</name>
<evidence type="ECO:0000313" key="1">
    <source>
        <dbReference type="EMBL" id="KKK57043.1"/>
    </source>
</evidence>
<gene>
    <name evidence="1" type="ORF">LCGC14_3058470</name>
</gene>
<accession>A0A0F8WK61</accession>
<dbReference type="EMBL" id="LAZR01064686">
    <property type="protein sequence ID" value="KKK57043.1"/>
    <property type="molecule type" value="Genomic_DNA"/>
</dbReference>
<dbReference type="AlphaFoldDB" id="A0A0F8WK61"/>
<dbReference type="InterPro" id="IPR055727">
    <property type="entry name" value="DUF7303"/>
</dbReference>
<proteinExistence type="predicted"/>
<dbReference type="Pfam" id="PF23978">
    <property type="entry name" value="DUF7303"/>
    <property type="match status" value="1"/>
</dbReference>
<comment type="caution">
    <text evidence="1">The sequence shown here is derived from an EMBL/GenBank/DDBJ whole genome shotgun (WGS) entry which is preliminary data.</text>
</comment>
<protein>
    <submittedName>
        <fullName evidence="1">Uncharacterized protein</fullName>
    </submittedName>
</protein>
<organism evidence="1">
    <name type="scientific">marine sediment metagenome</name>
    <dbReference type="NCBI Taxonomy" id="412755"/>
    <lineage>
        <taxon>unclassified sequences</taxon>
        <taxon>metagenomes</taxon>
        <taxon>ecological metagenomes</taxon>
    </lineage>
</organism>
<sequence>MYKIEKNIPIPKSRWRERKYPFPKMKIGDSFFVPLNGRKTKRVQPSIVSAGHRYQNQNKRFTTRIIIKKDVEIGIGCWCVKRNNQKGGDTMLT</sequence>